<feature type="compositionally biased region" description="Basic residues" evidence="1">
    <location>
        <begin position="482"/>
        <end position="495"/>
    </location>
</feature>
<evidence type="ECO:0000256" key="1">
    <source>
        <dbReference type="SAM" id="MobiDB-lite"/>
    </source>
</evidence>
<accession>A0A8E2JB11</accession>
<dbReference type="PANTHER" id="PTHR43662:SF7">
    <property type="entry name" value="DUF1996 DOMAIN-CONTAINING PROTEIN"/>
    <property type="match status" value="1"/>
</dbReference>
<proteinExistence type="predicted"/>
<dbReference type="PANTHER" id="PTHR43662">
    <property type="match status" value="1"/>
</dbReference>
<keyword evidence="5" id="KW-1185">Reference proteome</keyword>
<keyword evidence="2" id="KW-0732">Signal</keyword>
<feature type="signal peptide" evidence="2">
    <location>
        <begin position="1"/>
        <end position="27"/>
    </location>
</feature>
<evidence type="ECO:0000313" key="5">
    <source>
        <dbReference type="Proteomes" id="UP000250266"/>
    </source>
</evidence>
<feature type="chain" id="PRO_5034670719" description="DUF1996 domain-containing protein" evidence="2">
    <location>
        <begin position="28"/>
        <end position="503"/>
    </location>
</feature>
<evidence type="ECO:0000259" key="3">
    <source>
        <dbReference type="Pfam" id="PF09362"/>
    </source>
</evidence>
<dbReference type="Proteomes" id="UP000250266">
    <property type="component" value="Unassembled WGS sequence"/>
</dbReference>
<feature type="region of interest" description="Disordered" evidence="1">
    <location>
        <begin position="481"/>
        <end position="503"/>
    </location>
</feature>
<protein>
    <recommendedName>
        <fullName evidence="3">DUF1996 domain-containing protein</fullName>
    </recommendedName>
</protein>
<dbReference type="OrthoDB" id="74764at2759"/>
<feature type="compositionally biased region" description="Low complexity" evidence="1">
    <location>
        <begin position="417"/>
        <end position="443"/>
    </location>
</feature>
<feature type="region of interest" description="Disordered" evidence="1">
    <location>
        <begin position="417"/>
        <end position="446"/>
    </location>
</feature>
<evidence type="ECO:0000256" key="2">
    <source>
        <dbReference type="SAM" id="SignalP"/>
    </source>
</evidence>
<name>A0A8E2JB11_9PEZI</name>
<reference evidence="4 5" key="1">
    <citation type="journal article" date="2016" name="Nat. Commun.">
        <title>Ectomycorrhizal ecology is imprinted in the genome of the dominant symbiotic fungus Cenococcum geophilum.</title>
        <authorList>
            <consortium name="DOE Joint Genome Institute"/>
            <person name="Peter M."/>
            <person name="Kohler A."/>
            <person name="Ohm R.A."/>
            <person name="Kuo A."/>
            <person name="Krutzmann J."/>
            <person name="Morin E."/>
            <person name="Arend M."/>
            <person name="Barry K.W."/>
            <person name="Binder M."/>
            <person name="Choi C."/>
            <person name="Clum A."/>
            <person name="Copeland A."/>
            <person name="Grisel N."/>
            <person name="Haridas S."/>
            <person name="Kipfer T."/>
            <person name="LaButti K."/>
            <person name="Lindquist E."/>
            <person name="Lipzen A."/>
            <person name="Maire R."/>
            <person name="Meier B."/>
            <person name="Mihaltcheva S."/>
            <person name="Molinier V."/>
            <person name="Murat C."/>
            <person name="Poggeler S."/>
            <person name="Quandt C.A."/>
            <person name="Sperisen C."/>
            <person name="Tritt A."/>
            <person name="Tisserant E."/>
            <person name="Crous P.W."/>
            <person name="Henrissat B."/>
            <person name="Nehls U."/>
            <person name="Egli S."/>
            <person name="Spatafora J.W."/>
            <person name="Grigoriev I.V."/>
            <person name="Martin F.M."/>
        </authorList>
    </citation>
    <scope>NUCLEOTIDE SEQUENCE [LARGE SCALE GENOMIC DNA]</scope>
    <source>
        <strain evidence="4 5">CBS 459.81</strain>
    </source>
</reference>
<gene>
    <name evidence="4" type="ORF">K432DRAFT_408752</name>
</gene>
<feature type="domain" description="DUF1996" evidence="3">
    <location>
        <begin position="43"/>
        <end position="288"/>
    </location>
</feature>
<dbReference type="EMBL" id="KV745278">
    <property type="protein sequence ID" value="OCK75752.1"/>
    <property type="molecule type" value="Genomic_DNA"/>
</dbReference>
<dbReference type="Pfam" id="PF09362">
    <property type="entry name" value="DUF1996"/>
    <property type="match status" value="1"/>
</dbReference>
<organism evidence="4 5">
    <name type="scientific">Lepidopterella palustris CBS 459.81</name>
    <dbReference type="NCBI Taxonomy" id="1314670"/>
    <lineage>
        <taxon>Eukaryota</taxon>
        <taxon>Fungi</taxon>
        <taxon>Dikarya</taxon>
        <taxon>Ascomycota</taxon>
        <taxon>Pezizomycotina</taxon>
        <taxon>Dothideomycetes</taxon>
        <taxon>Pleosporomycetidae</taxon>
        <taxon>Mytilinidiales</taxon>
        <taxon>Argynnaceae</taxon>
        <taxon>Lepidopterella</taxon>
    </lineage>
</organism>
<dbReference type="InterPro" id="IPR018535">
    <property type="entry name" value="DUF1996"/>
</dbReference>
<evidence type="ECO:0000313" key="4">
    <source>
        <dbReference type="EMBL" id="OCK75752.1"/>
    </source>
</evidence>
<sequence length="503" mass="53799">MAIFSKMINPISSIVLVMASLSGISDAFWRMDCHSRTGLARIDPLVDAGEISDHAHAIHGGNNFAFNTGYNDLIESECTSCLVTQDKSAYWTPSLHFQYANGTTVVVPQEGGMLAYYLLYGENIKAFPKGFQLIAGNTRLRNFTGPVPDPPKSLWTADETTQFSLGQKAIGFNCLDYSKSPEASLYRHFMPDKGYIDANCKNGLRLELMFPSCWNGKDVDSADHKSHMAYPNLVMTGDCPSGFETRTPSLFYETIWWTPAFAGEEGQFVLSNGDPTGYGYHGDFITGWEVDFLQSAINTCTDPSGEITACPLFNIQTQAEAAQCELKMPEELKNDNCAGPAAGLCGNVPIQSGPQEASALKPGGTAAPTVASSQAYTAPAATTPLVPTLSYMTPTYAATDSYGGGISIAAVNAEGLASVSPPSTTPTTLSTSPPVTAATSVSSQQPPGSIVSTMIYTSAGVVYEIAIEEIDITVTAEATPAAKHRRHNRHHRRGSREHGLLGV</sequence>
<dbReference type="AlphaFoldDB" id="A0A8E2JB11"/>